<keyword evidence="3" id="KW-1185">Reference proteome</keyword>
<protein>
    <recommendedName>
        <fullName evidence="1">DUF6879 domain-containing protein</fullName>
    </recommendedName>
</protein>
<reference evidence="2 3" key="1">
    <citation type="submission" date="2015-01" db="EMBL/GenBank/DDBJ databases">
        <title>Draft genome of the acidophilic iron oxidizer Acidithrix ferrooxidans strain Py-F3.</title>
        <authorList>
            <person name="Poehlein A."/>
            <person name="Eisen S."/>
            <person name="Schloemann M."/>
            <person name="Johnson B.D."/>
            <person name="Daniel R."/>
            <person name="Muehling M."/>
        </authorList>
    </citation>
    <scope>NUCLEOTIDE SEQUENCE [LARGE SCALE GENOMIC DNA]</scope>
    <source>
        <strain evidence="2 3">Py-F3</strain>
    </source>
</reference>
<gene>
    <name evidence="2" type="ORF">AXFE_21670</name>
</gene>
<evidence type="ECO:0000259" key="1">
    <source>
        <dbReference type="Pfam" id="PF21806"/>
    </source>
</evidence>
<dbReference type="AlphaFoldDB" id="A0A0D8HG71"/>
<feature type="domain" description="DUF6879" evidence="1">
    <location>
        <begin position="2"/>
        <end position="150"/>
    </location>
</feature>
<dbReference type="InterPro" id="IPR049244">
    <property type="entry name" value="DUF6879"/>
</dbReference>
<dbReference type="Pfam" id="PF21806">
    <property type="entry name" value="DUF6879"/>
    <property type="match status" value="1"/>
</dbReference>
<comment type="caution">
    <text evidence="2">The sequence shown here is derived from an EMBL/GenBank/DDBJ whole genome shotgun (WGS) entry which is preliminary data.</text>
</comment>
<sequence length="166" mass="18756">MDLEALFVNFQSSAFRLEGLPTYRVPGEDLAFASFLKQGTIPAGFNAPWVALVEDFLAEGKTVNRLRLLSESLTDYESFEVQAYEAGLRVGEKIRVAPRIDCAYESDFWFFDGKWIAWMNYLSDGSFQGAEVSTASASEIKVVEQWLRVFENSPNLRDVYACTHQA</sequence>
<evidence type="ECO:0000313" key="3">
    <source>
        <dbReference type="Proteomes" id="UP000032360"/>
    </source>
</evidence>
<name>A0A0D8HG71_9ACTN</name>
<dbReference type="OrthoDB" id="3821358at2"/>
<dbReference type="Proteomes" id="UP000032360">
    <property type="component" value="Unassembled WGS sequence"/>
</dbReference>
<dbReference type="RefSeq" id="WP_052605795.1">
    <property type="nucleotide sequence ID" value="NZ_JXYS01000069.1"/>
</dbReference>
<organism evidence="2 3">
    <name type="scientific">Acidithrix ferrooxidans</name>
    <dbReference type="NCBI Taxonomy" id="1280514"/>
    <lineage>
        <taxon>Bacteria</taxon>
        <taxon>Bacillati</taxon>
        <taxon>Actinomycetota</taxon>
        <taxon>Acidimicrobiia</taxon>
        <taxon>Acidimicrobiales</taxon>
        <taxon>Acidimicrobiaceae</taxon>
        <taxon>Acidithrix</taxon>
    </lineage>
</organism>
<proteinExistence type="predicted"/>
<dbReference type="EMBL" id="JXYS01000069">
    <property type="protein sequence ID" value="KJF16965.1"/>
    <property type="molecule type" value="Genomic_DNA"/>
</dbReference>
<dbReference type="STRING" id="1280514.AXFE_21670"/>
<evidence type="ECO:0000313" key="2">
    <source>
        <dbReference type="EMBL" id="KJF16965.1"/>
    </source>
</evidence>
<accession>A0A0D8HG71</accession>